<dbReference type="InterPro" id="IPR047113">
    <property type="entry name" value="PA2G4/ARX1"/>
</dbReference>
<dbReference type="Proteomes" id="UP000239156">
    <property type="component" value="Unassembled WGS sequence"/>
</dbReference>
<sequence length="427" mass="46216">MTTETVQEPKAAAETTTALPADTLTKYKTAAEIAAKALQLVISKAVKGANLLELCREGDKSIEDACALVYNKDKKTPTQKGVAFPCTLSINNVLCHFTPLPTDPGATQTLEDGDVVKILIGAHIDGYASISGETVIVGASAASPVTGPKADLVAAAHNVTELVLRSIKPGVKNWEITDVVSKLLKEYNGSIKGMEGMISHQHDQNVIDGKKTINLFPAAEQHRDKDSTFLFEEGDVFGLDVLLTSGEETKSKSHVDRTSIFQKTTSTYQLKMKTSRSTYGEIVKKAGAFPFTLRTLEDQTKARMGVKECVQHGLLKEFDVTTTTDSKDVTAQYFATFVVTKTGVTRITPAPTFYIGSGSEIVKSEVKIQDEELASTLARSLKPKKAKKATNGAPAIDDNFNGRKNEETKARRKLFCFHSISSAFLSS</sequence>
<dbReference type="VEuPathDB" id="FungiDB:PSTT_07168"/>
<protein>
    <submittedName>
        <fullName evidence="2">Uncharacterized protein</fullName>
    </submittedName>
</protein>
<comment type="similarity">
    <text evidence="1">Belongs to the peptidase M24 family.</text>
</comment>
<evidence type="ECO:0000256" key="1">
    <source>
        <dbReference type="ARBA" id="ARBA00007319"/>
    </source>
</evidence>
<dbReference type="Pfam" id="PF00557">
    <property type="entry name" value="Peptidase_M24"/>
    <property type="match status" value="1"/>
</dbReference>
<dbReference type="InterPro" id="IPR036005">
    <property type="entry name" value="Creatinase/aminopeptidase-like"/>
</dbReference>
<dbReference type="SUPFAM" id="SSF46785">
    <property type="entry name" value="Winged helix' DNA-binding domain"/>
    <property type="match status" value="1"/>
</dbReference>
<gene>
    <name evidence="2" type="ORF">PSTT_07168</name>
</gene>
<organism evidence="2 3">
    <name type="scientific">Puccinia striiformis</name>
    <dbReference type="NCBI Taxonomy" id="27350"/>
    <lineage>
        <taxon>Eukaryota</taxon>
        <taxon>Fungi</taxon>
        <taxon>Dikarya</taxon>
        <taxon>Basidiomycota</taxon>
        <taxon>Pucciniomycotina</taxon>
        <taxon>Pucciniomycetes</taxon>
        <taxon>Pucciniales</taxon>
        <taxon>Pucciniaceae</taxon>
        <taxon>Puccinia</taxon>
    </lineage>
</organism>
<dbReference type="InterPro" id="IPR036390">
    <property type="entry name" value="WH_DNA-bd_sf"/>
</dbReference>
<evidence type="ECO:0000313" key="2">
    <source>
        <dbReference type="EMBL" id="POW08912.1"/>
    </source>
</evidence>
<dbReference type="CDD" id="cd01089">
    <property type="entry name" value="PA2G4-like"/>
    <property type="match status" value="1"/>
</dbReference>
<keyword evidence="3" id="KW-1185">Reference proteome</keyword>
<reference evidence="2" key="1">
    <citation type="submission" date="2017-12" db="EMBL/GenBank/DDBJ databases">
        <title>Gene loss provides genomic basis for host adaptation in cereal stripe rust fungi.</title>
        <authorList>
            <person name="Xia C."/>
        </authorList>
    </citation>
    <scope>NUCLEOTIDE SEQUENCE [LARGE SCALE GENOMIC DNA]</scope>
    <source>
        <strain evidence="2">93-210</strain>
    </source>
</reference>
<name>A0A2S4VH84_9BASI</name>
<dbReference type="VEuPathDB" id="FungiDB:PSHT_01777"/>
<proteinExistence type="inferred from homology"/>
<accession>A0A2S4VH84</accession>
<dbReference type="OrthoDB" id="5876363at2759"/>
<dbReference type="Gene3D" id="3.90.230.10">
    <property type="entry name" value="Creatinase/methionine aminopeptidase superfamily"/>
    <property type="match status" value="1"/>
</dbReference>
<dbReference type="PANTHER" id="PTHR10804">
    <property type="entry name" value="PROTEASE FAMILY M24 METHIONYL AMINOPEPTIDASE, AMINOPEPTIDASE P"/>
    <property type="match status" value="1"/>
</dbReference>
<dbReference type="PANTHER" id="PTHR10804:SF11">
    <property type="entry name" value="PROLIFERATION-ASSOCIATED PROTEIN 2G4"/>
    <property type="match status" value="1"/>
</dbReference>
<dbReference type="Gene3D" id="1.10.10.10">
    <property type="entry name" value="Winged helix-like DNA-binding domain superfamily/Winged helix DNA-binding domain"/>
    <property type="match status" value="1"/>
</dbReference>
<evidence type="ECO:0000313" key="3">
    <source>
        <dbReference type="Proteomes" id="UP000239156"/>
    </source>
</evidence>
<dbReference type="InterPro" id="IPR000994">
    <property type="entry name" value="Pept_M24"/>
</dbReference>
<dbReference type="EMBL" id="PKSL01000060">
    <property type="protein sequence ID" value="POW08912.1"/>
    <property type="molecule type" value="Genomic_DNA"/>
</dbReference>
<dbReference type="SUPFAM" id="SSF55920">
    <property type="entry name" value="Creatinase/aminopeptidase"/>
    <property type="match status" value="1"/>
</dbReference>
<comment type="caution">
    <text evidence="2">The sequence shown here is derived from an EMBL/GenBank/DDBJ whole genome shotgun (WGS) entry which is preliminary data.</text>
</comment>
<dbReference type="InterPro" id="IPR036388">
    <property type="entry name" value="WH-like_DNA-bd_sf"/>
</dbReference>
<dbReference type="FunFam" id="1.10.10.10:FF:000029">
    <property type="entry name" value="Proliferation-associated 2G4, a"/>
    <property type="match status" value="1"/>
</dbReference>
<dbReference type="AlphaFoldDB" id="A0A2S4VH84"/>